<accession>A0A2A6BQ57</accession>
<evidence type="ECO:0000313" key="1">
    <source>
        <dbReference type="EnsemblMetazoa" id="PPA02363.1"/>
    </source>
</evidence>
<dbReference type="EnsemblMetazoa" id="PPA02363.1">
    <property type="protein sequence ID" value="PPA02363.1"/>
    <property type="gene ID" value="WBGene00091917"/>
</dbReference>
<reference evidence="2" key="1">
    <citation type="journal article" date="2008" name="Nat. Genet.">
        <title>The Pristionchus pacificus genome provides a unique perspective on nematode lifestyle and parasitism.</title>
        <authorList>
            <person name="Dieterich C."/>
            <person name="Clifton S.W."/>
            <person name="Schuster L.N."/>
            <person name="Chinwalla A."/>
            <person name="Delehaunty K."/>
            <person name="Dinkelacker I."/>
            <person name="Fulton L."/>
            <person name="Fulton R."/>
            <person name="Godfrey J."/>
            <person name="Minx P."/>
            <person name="Mitreva M."/>
            <person name="Roeseler W."/>
            <person name="Tian H."/>
            <person name="Witte H."/>
            <person name="Yang S.P."/>
            <person name="Wilson R.K."/>
            <person name="Sommer R.J."/>
        </authorList>
    </citation>
    <scope>NUCLEOTIDE SEQUENCE [LARGE SCALE GENOMIC DNA]</scope>
    <source>
        <strain evidence="2">PS312</strain>
    </source>
</reference>
<proteinExistence type="predicted"/>
<reference evidence="1" key="2">
    <citation type="submission" date="2022-06" db="UniProtKB">
        <authorList>
            <consortium name="EnsemblMetazoa"/>
        </authorList>
    </citation>
    <scope>IDENTIFICATION</scope>
    <source>
        <strain evidence="1">PS312</strain>
    </source>
</reference>
<evidence type="ECO:0000313" key="2">
    <source>
        <dbReference type="Proteomes" id="UP000005239"/>
    </source>
</evidence>
<name>A0A2A6BQ57_PRIPA</name>
<sequence length="415" mass="47816">MHWFFLVARIAEVSFYTVALLSLPLLIATIHRARVVHPLMRLFLTLFVVFLGASALLNTVVAVLSIIKESPDRLRSLVVQLDVKHIPSLCQILACNCTVLAWLAFTFCSLERFASTRNPDRYDRRYRTREATVIAVSFFIPISVILIMLQYTRKTDIVFVAEMGALFSVNLLVHQGFLRLSKHIFCWGTGALLVLIWAIIVERTSTDASFYESIYFMSIAAVFLLIIYLLLTEPVLQPALRSFMLSRWILRTSSGTLPVTRISDTTLAVTTQDTWRANLHIDIIKTIIRVEGDSIDQMRLISKTWNTLVQEHLNNRNHLIPIRDVIVEKSGKTGYILMNIKTNAKYSSRIVEEYCYDSIYYGIPYHFWSNISRQMLANGLRHFKFTIGKTLLLERHRPYDSLPEVDAYMKVDYSF</sequence>
<dbReference type="Proteomes" id="UP000005239">
    <property type="component" value="Unassembled WGS sequence"/>
</dbReference>
<gene>
    <name evidence="1" type="primary">WBGene00091917</name>
</gene>
<dbReference type="AlphaFoldDB" id="A0A2A6BQ57"/>
<protein>
    <submittedName>
        <fullName evidence="1">Uncharacterized protein</fullName>
    </submittedName>
</protein>
<organism evidence="1 2">
    <name type="scientific">Pristionchus pacificus</name>
    <name type="common">Parasitic nematode worm</name>
    <dbReference type="NCBI Taxonomy" id="54126"/>
    <lineage>
        <taxon>Eukaryota</taxon>
        <taxon>Metazoa</taxon>
        <taxon>Ecdysozoa</taxon>
        <taxon>Nematoda</taxon>
        <taxon>Chromadorea</taxon>
        <taxon>Rhabditida</taxon>
        <taxon>Rhabditina</taxon>
        <taxon>Diplogasteromorpha</taxon>
        <taxon>Diplogasteroidea</taxon>
        <taxon>Neodiplogasteridae</taxon>
        <taxon>Pristionchus</taxon>
    </lineage>
</organism>
<accession>A0A8R1U5Y0</accession>
<keyword evidence="2" id="KW-1185">Reference proteome</keyword>